<dbReference type="Proteomes" id="UP000585721">
    <property type="component" value="Unassembled WGS sequence"/>
</dbReference>
<proteinExistence type="predicted"/>
<dbReference type="InterPro" id="IPR002477">
    <property type="entry name" value="Peptidoglycan-bd-like"/>
</dbReference>
<dbReference type="InterPro" id="IPR027417">
    <property type="entry name" value="P-loop_NTPase"/>
</dbReference>
<dbReference type="GO" id="GO:0016887">
    <property type="term" value="F:ATP hydrolysis activity"/>
    <property type="evidence" value="ECO:0007669"/>
    <property type="project" value="InterPro"/>
</dbReference>
<evidence type="ECO:0000313" key="3">
    <source>
        <dbReference type="EMBL" id="MBB6055256.1"/>
    </source>
</evidence>
<reference evidence="3 4" key="1">
    <citation type="submission" date="2020-08" db="EMBL/GenBank/DDBJ databases">
        <title>Genomic Encyclopedia of Type Strains, Phase IV (KMG-IV): sequencing the most valuable type-strain genomes for metagenomic binning, comparative biology and taxonomic classification.</title>
        <authorList>
            <person name="Goeker M."/>
        </authorList>
    </citation>
    <scope>NUCLEOTIDE SEQUENCE [LARGE SCALE GENOMIC DNA]</scope>
    <source>
        <strain evidence="3 4">DSM 22975</strain>
    </source>
</reference>
<dbReference type="CDD" id="cd00009">
    <property type="entry name" value="AAA"/>
    <property type="match status" value="1"/>
</dbReference>
<evidence type="ECO:0000256" key="1">
    <source>
        <dbReference type="SAM" id="MobiDB-lite"/>
    </source>
</evidence>
<dbReference type="PANTHER" id="PTHR35894:SF1">
    <property type="entry name" value="PHOSPHORIBULOKINASE _ URIDINE KINASE FAMILY"/>
    <property type="match status" value="1"/>
</dbReference>
<sequence>MYKAFFNLTDNPFSISPNPKYLYMSERHTEALTHLLYGLRDGGGFVLLTGEVGTGKTTVSRCLRQQLPEDTDLAFILNPALATEEMLEAICDAYQLTYPQPVSLKILFDTLHHFLLRNHQAGRRTLLVIDEAQHLMPEVLEQLRLLTNLEMDDTKLLQIVLIGQPELQHLLRQPLLRQLAQRITARYHLLPLDLNDVDAYVRFRLQVAGGMQPIFTPSAIRELHRLSGGIPRVINLICERALLGAYAAGSARINGKLLAQAAYEATGVRDEGSFRSVLAFSLAGMLMLAAGWFGWQQWGIQPQAPVKKVMVPVTLPPDEKLVKQFDQAVADAAYEDQATQQLYRVWGFDASVEDSYCDTAQRVNLRCAQEQGTLDDLLQLNYPAVVRLADEKSQIFYAVLLHVADGQAELLLGGERWQVSQTWLEKAWDQSYTLFWQLPGSGNTLISKRSNTSDIQWLETAVSQALHQPVRNKLRRFDSQLESKVRQFQQQEGLKADGVAGEQTLLRLAIYSREDVPRLNGRIPAQQTVNNGDETTDTGGAS</sequence>
<dbReference type="Gene3D" id="3.90.70.10">
    <property type="entry name" value="Cysteine proteinases"/>
    <property type="match status" value="1"/>
</dbReference>
<keyword evidence="4" id="KW-1185">Reference proteome</keyword>
<gene>
    <name evidence="3" type="ORF">HNR75_001138</name>
</gene>
<dbReference type="InterPro" id="IPR036365">
    <property type="entry name" value="PGBD-like_sf"/>
</dbReference>
<evidence type="ECO:0000313" key="4">
    <source>
        <dbReference type="Proteomes" id="UP000585721"/>
    </source>
</evidence>
<protein>
    <submittedName>
        <fullName evidence="3">General secretion pathway protein A</fullName>
    </submittedName>
</protein>
<dbReference type="AlphaFoldDB" id="A0A841GF55"/>
<dbReference type="Gene3D" id="3.40.50.300">
    <property type="entry name" value="P-loop containing nucleotide triphosphate hydrolases"/>
    <property type="match status" value="1"/>
</dbReference>
<dbReference type="Gene3D" id="1.10.101.10">
    <property type="entry name" value="PGBD-like superfamily/PGBD"/>
    <property type="match status" value="1"/>
</dbReference>
<dbReference type="EMBL" id="JACHGR010000003">
    <property type="protein sequence ID" value="MBB6055256.1"/>
    <property type="molecule type" value="Genomic_DNA"/>
</dbReference>
<comment type="caution">
    <text evidence="3">The sequence shown here is derived from an EMBL/GenBank/DDBJ whole genome shotgun (WGS) entry which is preliminary data.</text>
</comment>
<evidence type="ECO:0000259" key="2">
    <source>
        <dbReference type="SMART" id="SM00382"/>
    </source>
</evidence>
<dbReference type="InterPro" id="IPR003593">
    <property type="entry name" value="AAA+_ATPase"/>
</dbReference>
<dbReference type="SUPFAM" id="SSF47090">
    <property type="entry name" value="PGBD-like"/>
    <property type="match status" value="1"/>
</dbReference>
<accession>A0A841GF55</accession>
<dbReference type="InterPro" id="IPR049945">
    <property type="entry name" value="AAA_22"/>
</dbReference>
<dbReference type="InterPro" id="IPR036366">
    <property type="entry name" value="PGBDSf"/>
</dbReference>
<dbReference type="RefSeq" id="WP_188026025.1">
    <property type="nucleotide sequence ID" value="NZ_JACHGR010000003.1"/>
</dbReference>
<feature type="compositionally biased region" description="Polar residues" evidence="1">
    <location>
        <begin position="525"/>
        <end position="542"/>
    </location>
</feature>
<dbReference type="SUPFAM" id="SSF52540">
    <property type="entry name" value="P-loop containing nucleoside triphosphate hydrolases"/>
    <property type="match status" value="1"/>
</dbReference>
<feature type="domain" description="AAA+ ATPase" evidence="2">
    <location>
        <begin position="42"/>
        <end position="195"/>
    </location>
</feature>
<organism evidence="3 4">
    <name type="scientific">Tolumonas osonensis</name>
    <dbReference type="NCBI Taxonomy" id="675874"/>
    <lineage>
        <taxon>Bacteria</taxon>
        <taxon>Pseudomonadati</taxon>
        <taxon>Pseudomonadota</taxon>
        <taxon>Gammaproteobacteria</taxon>
        <taxon>Aeromonadales</taxon>
        <taxon>Aeromonadaceae</taxon>
        <taxon>Tolumonas</taxon>
    </lineage>
</organism>
<dbReference type="Pfam" id="PF13401">
    <property type="entry name" value="AAA_22"/>
    <property type="match status" value="1"/>
</dbReference>
<dbReference type="InterPro" id="IPR052026">
    <property type="entry name" value="ExeA_AAA_ATPase_DNA-bind"/>
</dbReference>
<dbReference type="PANTHER" id="PTHR35894">
    <property type="entry name" value="GENERAL SECRETION PATHWAY PROTEIN A-RELATED"/>
    <property type="match status" value="1"/>
</dbReference>
<dbReference type="InterPro" id="IPR048809">
    <property type="entry name" value="GspA_C39-like"/>
</dbReference>
<name>A0A841GF55_9GAMM</name>
<dbReference type="Pfam" id="PF21327">
    <property type="entry name" value="GspA_C39-like"/>
    <property type="match status" value="1"/>
</dbReference>
<feature type="region of interest" description="Disordered" evidence="1">
    <location>
        <begin position="522"/>
        <end position="542"/>
    </location>
</feature>
<dbReference type="SMART" id="SM00382">
    <property type="entry name" value="AAA"/>
    <property type="match status" value="1"/>
</dbReference>
<dbReference type="Pfam" id="PF01471">
    <property type="entry name" value="PG_binding_1"/>
    <property type="match status" value="1"/>
</dbReference>